<dbReference type="Proteomes" id="UP000530564">
    <property type="component" value="Unassembled WGS sequence"/>
</dbReference>
<evidence type="ECO:0000313" key="2">
    <source>
        <dbReference type="Proteomes" id="UP000530564"/>
    </source>
</evidence>
<protein>
    <submittedName>
        <fullName evidence="1">Putative transcriptional regulator</fullName>
    </submittedName>
</protein>
<dbReference type="AlphaFoldDB" id="A0A840A2B1"/>
<dbReference type="EMBL" id="JACIDK010000002">
    <property type="protein sequence ID" value="MBB3891447.1"/>
    <property type="molecule type" value="Genomic_DNA"/>
</dbReference>
<sequence length="172" mass="18891">MAIFNVRLPDDLADRFDEAAASHGGRSVVLRRLIHEAAGASQAGVQLLERGRPAKLTVRLADPDLAALTAAAAELGLTPNAWAAALIRRRLSNRPAFSREGERGLMAIQTELRRIGVNLNQMARALNTEVMEGRVLDLQLTEVRAFRDELRGRLSDLRAALAGNLDYWEAAW</sequence>
<organism evidence="1 2">
    <name type="scientific">Phenylobacterium haematophilum</name>
    <dbReference type="NCBI Taxonomy" id="98513"/>
    <lineage>
        <taxon>Bacteria</taxon>
        <taxon>Pseudomonadati</taxon>
        <taxon>Pseudomonadota</taxon>
        <taxon>Alphaproteobacteria</taxon>
        <taxon>Caulobacterales</taxon>
        <taxon>Caulobacteraceae</taxon>
        <taxon>Phenylobacterium</taxon>
    </lineage>
</organism>
<keyword evidence="2" id="KW-1185">Reference proteome</keyword>
<reference evidence="1 2" key="1">
    <citation type="submission" date="2020-08" db="EMBL/GenBank/DDBJ databases">
        <title>Genomic Encyclopedia of Type Strains, Phase IV (KMG-IV): sequencing the most valuable type-strain genomes for metagenomic binning, comparative biology and taxonomic classification.</title>
        <authorList>
            <person name="Goeker M."/>
        </authorList>
    </citation>
    <scope>NUCLEOTIDE SEQUENCE [LARGE SCALE GENOMIC DNA]</scope>
    <source>
        <strain evidence="1 2">DSM 21793</strain>
    </source>
</reference>
<accession>A0A840A2B1</accession>
<comment type="caution">
    <text evidence="1">The sequence shown here is derived from an EMBL/GenBank/DDBJ whole genome shotgun (WGS) entry which is preliminary data.</text>
</comment>
<gene>
    <name evidence="1" type="ORF">GGQ61_002164</name>
</gene>
<evidence type="ECO:0000313" key="1">
    <source>
        <dbReference type="EMBL" id="MBB3891447.1"/>
    </source>
</evidence>
<name>A0A840A2B1_9CAUL</name>
<dbReference type="InterPro" id="IPR053842">
    <property type="entry name" value="NikA-like"/>
</dbReference>
<dbReference type="Pfam" id="PF21983">
    <property type="entry name" value="NikA-like"/>
    <property type="match status" value="1"/>
</dbReference>
<dbReference type="RefSeq" id="WP_183772292.1">
    <property type="nucleotide sequence ID" value="NZ_JACIDK010000002.1"/>
</dbReference>
<proteinExistence type="predicted"/>